<dbReference type="RefSeq" id="WP_189398084.1">
    <property type="nucleotide sequence ID" value="NZ_BMXA01000001.1"/>
</dbReference>
<reference evidence="1" key="1">
    <citation type="journal article" date="2014" name="Int. J. Syst. Evol. Microbiol.">
        <title>Complete genome sequence of Corynebacterium casei LMG S-19264T (=DSM 44701T), isolated from a smear-ripened cheese.</title>
        <authorList>
            <consortium name="US DOE Joint Genome Institute (JGI-PGF)"/>
            <person name="Walter F."/>
            <person name="Albersmeier A."/>
            <person name="Kalinowski J."/>
            <person name="Ruckert C."/>
        </authorList>
    </citation>
    <scope>NUCLEOTIDE SEQUENCE</scope>
    <source>
        <strain evidence="1">KCTC 12711</strain>
    </source>
</reference>
<keyword evidence="2" id="KW-1185">Reference proteome</keyword>
<comment type="caution">
    <text evidence="1">The sequence shown here is derived from an EMBL/GenBank/DDBJ whole genome shotgun (WGS) entry which is preliminary data.</text>
</comment>
<evidence type="ECO:0000313" key="2">
    <source>
        <dbReference type="Proteomes" id="UP000614811"/>
    </source>
</evidence>
<sequence>MSKRRNCVTIKKTLVLNESNSRGGLVKVKLKPRKKKVSKDPVVYAGKVKYKCQNIDVIEAHFSSTDNNVNVQIQFKIPARKNIWFTGPAISATGKDLAYIEQSLSKSCASEKNNLLTFTYTMPPVGTSILEDIYFETSIGLVDPESEVERDPH</sequence>
<dbReference type="EMBL" id="BMXA01000001">
    <property type="protein sequence ID" value="GGZ96846.1"/>
    <property type="molecule type" value="Genomic_DNA"/>
</dbReference>
<organism evidence="1 2">
    <name type="scientific">Arenicella chitinivorans</name>
    <dbReference type="NCBI Taxonomy" id="1329800"/>
    <lineage>
        <taxon>Bacteria</taxon>
        <taxon>Pseudomonadati</taxon>
        <taxon>Pseudomonadota</taxon>
        <taxon>Gammaproteobacteria</taxon>
        <taxon>Arenicellales</taxon>
        <taxon>Arenicellaceae</taxon>
        <taxon>Arenicella</taxon>
    </lineage>
</organism>
<name>A0A918REH6_9GAMM</name>
<accession>A0A918REH6</accession>
<dbReference type="Proteomes" id="UP000614811">
    <property type="component" value="Unassembled WGS sequence"/>
</dbReference>
<proteinExistence type="predicted"/>
<reference evidence="1" key="2">
    <citation type="submission" date="2020-09" db="EMBL/GenBank/DDBJ databases">
        <authorList>
            <person name="Sun Q."/>
            <person name="Kim S."/>
        </authorList>
    </citation>
    <scope>NUCLEOTIDE SEQUENCE</scope>
    <source>
        <strain evidence="1">KCTC 12711</strain>
    </source>
</reference>
<dbReference type="AlphaFoldDB" id="A0A918REH6"/>
<gene>
    <name evidence="1" type="ORF">GCM10008090_01360</name>
</gene>
<evidence type="ECO:0000313" key="1">
    <source>
        <dbReference type="EMBL" id="GGZ96846.1"/>
    </source>
</evidence>
<protein>
    <submittedName>
        <fullName evidence="1">Uncharacterized protein</fullName>
    </submittedName>
</protein>